<organism evidence="10">
    <name type="scientific">Alsobacter sp. KACC 23698</name>
    <dbReference type="NCBI Taxonomy" id="3149229"/>
    <lineage>
        <taxon>Bacteria</taxon>
        <taxon>Pseudomonadati</taxon>
        <taxon>Pseudomonadota</taxon>
        <taxon>Alphaproteobacteria</taxon>
        <taxon>Hyphomicrobiales</taxon>
        <taxon>Alsobacteraceae</taxon>
        <taxon>Alsobacter</taxon>
    </lineage>
</organism>
<feature type="domain" description="M23ase beta-sheet core" evidence="9">
    <location>
        <begin position="348"/>
        <end position="442"/>
    </location>
</feature>
<dbReference type="GO" id="GO:0006508">
    <property type="term" value="P:proteolysis"/>
    <property type="evidence" value="ECO:0007669"/>
    <property type="project" value="UniProtKB-KW"/>
</dbReference>
<accession>A0AAU7J921</accession>
<feature type="transmembrane region" description="Helical" evidence="8">
    <location>
        <begin position="35"/>
        <end position="60"/>
    </location>
</feature>
<dbReference type="InterPro" id="IPR050570">
    <property type="entry name" value="Cell_wall_metabolism_enzyme"/>
</dbReference>
<gene>
    <name evidence="10" type="ORF">ABEG18_13465</name>
</gene>
<proteinExistence type="predicted"/>
<evidence type="ECO:0000256" key="1">
    <source>
        <dbReference type="ARBA" id="ARBA00001947"/>
    </source>
</evidence>
<keyword evidence="2" id="KW-0645">Protease</keyword>
<dbReference type="InterPro" id="IPR016047">
    <property type="entry name" value="M23ase_b-sheet_dom"/>
</dbReference>
<evidence type="ECO:0000256" key="3">
    <source>
        <dbReference type="ARBA" id="ARBA00022723"/>
    </source>
</evidence>
<dbReference type="PANTHER" id="PTHR21666">
    <property type="entry name" value="PEPTIDASE-RELATED"/>
    <property type="match status" value="1"/>
</dbReference>
<sequence>MTGDPSRKSARASSSSIVVSVDGRSLSHSFEVSRWAIGVVMTLGVLLVAWSMAATAYMVFRDDILGGLMARQTRMQYAYEDRIAALRTGVDRLTSRQLVDQDSFEGKVQELLSRQAQLENRQALVASLAARMEGQSRMSAVDAPGSTSAAQPPPLFSSRNQGGPIPPSALGFAPTEPPRPRPLMEPAPLRGSSADAGDVVPGARGDAVAAAWPEKEFLKSGPVQHQLGAIAAKLARLDNSQVSALARMESQARNAASRYQSVIAELGLSPSRFPNTPAQGGPYVPVRADKDAGPFESLLARVQISLQESEKLKRVVDALPIRRPLKGDLDQTSSFGYRVDPFTRGMALHTGLDLRDEAGSGVRATAAGKVTMAEWYGGYGNLVEIDHGSGIATRYGHLSAILVEEGQQVEVGTIIGRVGSTGRSTGPHLHYETRIDGQPVDPLRYLKMASRLGPG</sequence>
<dbReference type="SUPFAM" id="SSF51261">
    <property type="entry name" value="Duplicated hybrid motif"/>
    <property type="match status" value="1"/>
</dbReference>
<evidence type="ECO:0000256" key="8">
    <source>
        <dbReference type="SAM" id="Phobius"/>
    </source>
</evidence>
<dbReference type="Pfam" id="PF01551">
    <property type="entry name" value="Peptidase_M23"/>
    <property type="match status" value="1"/>
</dbReference>
<evidence type="ECO:0000259" key="9">
    <source>
        <dbReference type="Pfam" id="PF01551"/>
    </source>
</evidence>
<evidence type="ECO:0000256" key="6">
    <source>
        <dbReference type="ARBA" id="ARBA00023049"/>
    </source>
</evidence>
<dbReference type="PANTHER" id="PTHR21666:SF288">
    <property type="entry name" value="CELL DIVISION PROTEIN YTFB"/>
    <property type="match status" value="1"/>
</dbReference>
<reference evidence="10" key="1">
    <citation type="submission" date="2024-05" db="EMBL/GenBank/DDBJ databases">
        <authorList>
            <person name="Kim S."/>
            <person name="Heo J."/>
            <person name="Choi H."/>
            <person name="Choi Y."/>
            <person name="Kwon S.-W."/>
            <person name="Kim Y."/>
        </authorList>
    </citation>
    <scope>NUCLEOTIDE SEQUENCE</scope>
    <source>
        <strain evidence="10">KACC 23698</strain>
    </source>
</reference>
<dbReference type="Gene3D" id="2.70.70.10">
    <property type="entry name" value="Glucose Permease (Domain IIA)"/>
    <property type="match status" value="1"/>
</dbReference>
<evidence type="ECO:0000256" key="4">
    <source>
        <dbReference type="ARBA" id="ARBA00022801"/>
    </source>
</evidence>
<name>A0AAU7J921_9HYPH</name>
<keyword evidence="4" id="KW-0378">Hydrolase</keyword>
<feature type="region of interest" description="Disordered" evidence="7">
    <location>
        <begin position="136"/>
        <end position="201"/>
    </location>
</feature>
<dbReference type="RefSeq" id="WP_406853573.1">
    <property type="nucleotide sequence ID" value="NZ_CP157484.1"/>
</dbReference>
<dbReference type="InterPro" id="IPR011055">
    <property type="entry name" value="Dup_hybrid_motif"/>
</dbReference>
<comment type="cofactor">
    <cofactor evidence="1">
        <name>Zn(2+)</name>
        <dbReference type="ChEBI" id="CHEBI:29105"/>
    </cofactor>
</comment>
<feature type="compositionally biased region" description="Pro residues" evidence="7">
    <location>
        <begin position="175"/>
        <end position="185"/>
    </location>
</feature>
<evidence type="ECO:0000256" key="5">
    <source>
        <dbReference type="ARBA" id="ARBA00022833"/>
    </source>
</evidence>
<evidence type="ECO:0000256" key="7">
    <source>
        <dbReference type="SAM" id="MobiDB-lite"/>
    </source>
</evidence>
<keyword evidence="3" id="KW-0479">Metal-binding</keyword>
<keyword evidence="5" id="KW-0862">Zinc</keyword>
<dbReference type="EMBL" id="CP157484">
    <property type="protein sequence ID" value="XBO36758.1"/>
    <property type="molecule type" value="Genomic_DNA"/>
</dbReference>
<dbReference type="FunFam" id="2.70.70.10:FF:000006">
    <property type="entry name" value="M23 family peptidase"/>
    <property type="match status" value="1"/>
</dbReference>
<dbReference type="CDD" id="cd12797">
    <property type="entry name" value="M23_peptidase"/>
    <property type="match status" value="1"/>
</dbReference>
<keyword evidence="8" id="KW-0812">Transmembrane</keyword>
<dbReference type="GO" id="GO:0046872">
    <property type="term" value="F:metal ion binding"/>
    <property type="evidence" value="ECO:0007669"/>
    <property type="project" value="UniProtKB-KW"/>
</dbReference>
<keyword evidence="8" id="KW-1133">Transmembrane helix</keyword>
<protein>
    <submittedName>
        <fullName evidence="10">Peptidoglycan DD-metalloendopeptidase family protein</fullName>
    </submittedName>
</protein>
<keyword evidence="8" id="KW-0472">Membrane</keyword>
<dbReference type="AlphaFoldDB" id="A0AAU7J921"/>
<keyword evidence="6" id="KW-0482">Metalloprotease</keyword>
<evidence type="ECO:0000313" key="10">
    <source>
        <dbReference type="EMBL" id="XBO36758.1"/>
    </source>
</evidence>
<dbReference type="GO" id="GO:0004222">
    <property type="term" value="F:metalloendopeptidase activity"/>
    <property type="evidence" value="ECO:0007669"/>
    <property type="project" value="TreeGrafter"/>
</dbReference>
<evidence type="ECO:0000256" key="2">
    <source>
        <dbReference type="ARBA" id="ARBA00022670"/>
    </source>
</evidence>